<gene>
    <name evidence="2" type="ORF">MACJ_000928</name>
</gene>
<organism evidence="2 3">
    <name type="scientific">Theileria orientalis</name>
    <dbReference type="NCBI Taxonomy" id="68886"/>
    <lineage>
        <taxon>Eukaryota</taxon>
        <taxon>Sar</taxon>
        <taxon>Alveolata</taxon>
        <taxon>Apicomplexa</taxon>
        <taxon>Aconoidasida</taxon>
        <taxon>Piroplasmida</taxon>
        <taxon>Theileriidae</taxon>
        <taxon>Theileria</taxon>
    </lineage>
</organism>
<reference evidence="2" key="1">
    <citation type="submission" date="2022-07" db="EMBL/GenBank/DDBJ databases">
        <title>Evaluation of T. orientalis genome assembly methods using nanopore sequencing and analysis of variation between genomes.</title>
        <authorList>
            <person name="Yam J."/>
            <person name="Micallef M.L."/>
            <person name="Liu M."/>
            <person name="Djordjevic S.P."/>
            <person name="Bogema D.R."/>
            <person name="Jenkins C."/>
        </authorList>
    </citation>
    <scope>NUCLEOTIDE SEQUENCE</scope>
    <source>
        <strain evidence="2">Fish Creek</strain>
    </source>
</reference>
<name>A0A976QQT4_THEOR</name>
<evidence type="ECO:0000256" key="1">
    <source>
        <dbReference type="SAM" id="MobiDB-lite"/>
    </source>
</evidence>
<dbReference type="AlphaFoldDB" id="A0A976QQT4"/>
<evidence type="ECO:0000313" key="3">
    <source>
        <dbReference type="Proteomes" id="UP000244803"/>
    </source>
</evidence>
<dbReference type="EMBL" id="CP056065">
    <property type="protein sequence ID" value="UKJ88484.2"/>
    <property type="molecule type" value="Genomic_DNA"/>
</dbReference>
<accession>A0A976QQT4</accession>
<feature type="compositionally biased region" description="Low complexity" evidence="1">
    <location>
        <begin position="397"/>
        <end position="406"/>
    </location>
</feature>
<dbReference type="Proteomes" id="UP000244803">
    <property type="component" value="Chromosome 1"/>
</dbReference>
<feature type="region of interest" description="Disordered" evidence="1">
    <location>
        <begin position="385"/>
        <end position="406"/>
    </location>
</feature>
<evidence type="ECO:0000313" key="2">
    <source>
        <dbReference type="EMBL" id="UKJ88484.2"/>
    </source>
</evidence>
<dbReference type="OrthoDB" id="364543at2759"/>
<proteinExistence type="predicted"/>
<protein>
    <submittedName>
        <fullName evidence="2">Uncharacterized protein</fullName>
    </submittedName>
</protein>
<sequence length="556" mass="64590">MNGKIICFDHLNTKYFRPGFAHHFIKFRPANFTTNSSPASNESLNQFISHFETFKPLMDRSNLGILRDLNHYKDKKRVLKGSMVNLSDQLDHFDVKTLLRILIYCSDMSDKCTNKEFNSVLVRTLVSKLQSNKLGPVDNPKVPLSRDDYDKILEGEAHLIYLTESFLKLNLHDKLVDYFDYLYMSLNRCISLYSLEDLVKLCNAFGDLYLLTRLDGLKLLLQKSVYTVFDQIDKYNVDVPIYSWIQLIKSVNKCDENFMYKRLIPYVIRSLETNATLINSSIDLNSQSTNEHLGKGPVSTLEEQAYKFIELNVRLLNTLLFTGIIENLHIIELILQSISSYLIQNLSPSRTIGKIFGRSHYNHENPFINELLYKRYENKLFRSPPSPCYDTPGGGSSTTDSSTRSSYTYSNEFDRREDSLLYCSLFKLLYDNNKVTFVRGLKMAEMYLRTVYPTVFDKLGKNRLLHVARLVRFQDETEYVKVTNLLTENFDLIKTHLKGQPLIVLVDIYYLISTDRNDKKYVEIENGGKNTKLSKSSEFKRNYLKLQGWECVVVAK</sequence>